<keyword evidence="4" id="KW-1185">Reference proteome</keyword>
<dbReference type="Pfam" id="PF00071">
    <property type="entry name" value="Ras"/>
    <property type="match status" value="1"/>
</dbReference>
<dbReference type="PROSITE" id="PS51419">
    <property type="entry name" value="RAB"/>
    <property type="match status" value="1"/>
</dbReference>
<dbReference type="OrthoDB" id="2399543at2759"/>
<gene>
    <name evidence="3" type="ORF">F8M41_020362</name>
</gene>
<name>A0A8H4AIK2_GIGMA</name>
<dbReference type="GO" id="GO:0005525">
    <property type="term" value="F:GTP binding"/>
    <property type="evidence" value="ECO:0007669"/>
    <property type="project" value="UniProtKB-KW"/>
</dbReference>
<dbReference type="PANTHER" id="PTHR24073">
    <property type="entry name" value="DRAB5-RELATED"/>
    <property type="match status" value="1"/>
</dbReference>
<evidence type="ECO:0000313" key="4">
    <source>
        <dbReference type="Proteomes" id="UP000439903"/>
    </source>
</evidence>
<dbReference type="Gene3D" id="3.40.50.300">
    <property type="entry name" value="P-loop containing nucleotide triphosphate hydrolases"/>
    <property type="match status" value="1"/>
</dbReference>
<dbReference type="InterPro" id="IPR001806">
    <property type="entry name" value="Small_GTPase"/>
</dbReference>
<evidence type="ECO:0000313" key="3">
    <source>
        <dbReference type="EMBL" id="KAF0499956.1"/>
    </source>
</evidence>
<dbReference type="GO" id="GO:0003924">
    <property type="term" value="F:GTPase activity"/>
    <property type="evidence" value="ECO:0007669"/>
    <property type="project" value="InterPro"/>
</dbReference>
<proteinExistence type="predicted"/>
<dbReference type="SUPFAM" id="SSF52540">
    <property type="entry name" value="P-loop containing nucleoside triphosphate hydrolases"/>
    <property type="match status" value="1"/>
</dbReference>
<evidence type="ECO:0000256" key="1">
    <source>
        <dbReference type="ARBA" id="ARBA00022741"/>
    </source>
</evidence>
<sequence>MDYSPETKKNYDIFLRIGIDGERRVGKSGLIRKFAEDDFRNGTYEETLHVYVTTTHMHIQLDDYNYNVKVEFLETGWNLRPNKIYYNYIDGAILVYDISDADGLEKIKELSREYVNTDCNNVINNFPIMIIANQWDENKQKNRDDLLNEVNNFVGEEFLCDITSIEEKTSTSLEKIIKKCISRLLDFREINDLNVLISSSNQFKPMMKHATQLYFYGVIPKKVIDDRRKEILNEEMDEIKSFLLLK</sequence>
<protein>
    <submittedName>
        <fullName evidence="3">Small GTPase</fullName>
    </submittedName>
</protein>
<accession>A0A8H4AIK2</accession>
<evidence type="ECO:0000256" key="2">
    <source>
        <dbReference type="ARBA" id="ARBA00023134"/>
    </source>
</evidence>
<reference evidence="3 4" key="1">
    <citation type="journal article" date="2019" name="Environ. Microbiol.">
        <title>At the nexus of three kingdoms: the genome of the mycorrhizal fungus Gigaspora margarita provides insights into plant, endobacterial and fungal interactions.</title>
        <authorList>
            <person name="Venice F."/>
            <person name="Ghignone S."/>
            <person name="Salvioli di Fossalunga A."/>
            <person name="Amselem J."/>
            <person name="Novero M."/>
            <person name="Xianan X."/>
            <person name="Sedzielewska Toro K."/>
            <person name="Morin E."/>
            <person name="Lipzen A."/>
            <person name="Grigoriev I.V."/>
            <person name="Henrissat B."/>
            <person name="Martin F.M."/>
            <person name="Bonfante P."/>
        </authorList>
    </citation>
    <scope>NUCLEOTIDE SEQUENCE [LARGE SCALE GENOMIC DNA]</scope>
    <source>
        <strain evidence="3 4">BEG34</strain>
    </source>
</reference>
<keyword evidence="1" id="KW-0547">Nucleotide-binding</keyword>
<dbReference type="EMBL" id="WTPW01000558">
    <property type="protein sequence ID" value="KAF0499956.1"/>
    <property type="molecule type" value="Genomic_DNA"/>
</dbReference>
<organism evidence="3 4">
    <name type="scientific">Gigaspora margarita</name>
    <dbReference type="NCBI Taxonomy" id="4874"/>
    <lineage>
        <taxon>Eukaryota</taxon>
        <taxon>Fungi</taxon>
        <taxon>Fungi incertae sedis</taxon>
        <taxon>Mucoromycota</taxon>
        <taxon>Glomeromycotina</taxon>
        <taxon>Glomeromycetes</taxon>
        <taxon>Diversisporales</taxon>
        <taxon>Gigasporaceae</taxon>
        <taxon>Gigaspora</taxon>
    </lineage>
</organism>
<dbReference type="Proteomes" id="UP000439903">
    <property type="component" value="Unassembled WGS sequence"/>
</dbReference>
<dbReference type="AlphaFoldDB" id="A0A8H4AIK2"/>
<dbReference type="InterPro" id="IPR027417">
    <property type="entry name" value="P-loop_NTPase"/>
</dbReference>
<keyword evidence="2" id="KW-0342">GTP-binding</keyword>
<comment type="caution">
    <text evidence="3">The sequence shown here is derived from an EMBL/GenBank/DDBJ whole genome shotgun (WGS) entry which is preliminary data.</text>
</comment>